<evidence type="ECO:0000313" key="1">
    <source>
        <dbReference type="EMBL" id="RIB18680.1"/>
    </source>
</evidence>
<evidence type="ECO:0000313" key="2">
    <source>
        <dbReference type="Proteomes" id="UP000266673"/>
    </source>
</evidence>
<dbReference type="SUPFAM" id="SSF57756">
    <property type="entry name" value="Retrovirus zinc finger-like domains"/>
    <property type="match status" value="1"/>
</dbReference>
<sequence length="106" mass="12256">MKKALSIALDLQCEEPKKIMDPLVMKHHGRPPIKRLKSSFESQNRNESAHTYRAINPRDMPFSNVDMNSHAINNTTEESCRENKRKYVCNICDEAGHNARTCKQQE</sequence>
<comment type="caution">
    <text evidence="1">The sequence shown here is derived from an EMBL/GenBank/DDBJ whole genome shotgun (WGS) entry which is preliminary data.</text>
</comment>
<gene>
    <name evidence="1" type="ORF">C2G38_2036704</name>
</gene>
<dbReference type="GO" id="GO:0008270">
    <property type="term" value="F:zinc ion binding"/>
    <property type="evidence" value="ECO:0007669"/>
    <property type="project" value="InterPro"/>
</dbReference>
<dbReference type="OrthoDB" id="2370036at2759"/>
<dbReference type="AlphaFoldDB" id="A0A397V8E6"/>
<dbReference type="EMBL" id="QKWP01000524">
    <property type="protein sequence ID" value="RIB18680.1"/>
    <property type="molecule type" value="Genomic_DNA"/>
</dbReference>
<organism evidence="1 2">
    <name type="scientific">Gigaspora rosea</name>
    <dbReference type="NCBI Taxonomy" id="44941"/>
    <lineage>
        <taxon>Eukaryota</taxon>
        <taxon>Fungi</taxon>
        <taxon>Fungi incertae sedis</taxon>
        <taxon>Mucoromycota</taxon>
        <taxon>Glomeromycotina</taxon>
        <taxon>Glomeromycetes</taxon>
        <taxon>Diversisporales</taxon>
        <taxon>Gigasporaceae</taxon>
        <taxon>Gigaspora</taxon>
    </lineage>
</organism>
<dbReference type="GO" id="GO:0003676">
    <property type="term" value="F:nucleic acid binding"/>
    <property type="evidence" value="ECO:0007669"/>
    <property type="project" value="InterPro"/>
</dbReference>
<dbReference type="Proteomes" id="UP000266673">
    <property type="component" value="Unassembled WGS sequence"/>
</dbReference>
<proteinExistence type="predicted"/>
<accession>A0A397V8E6</accession>
<name>A0A397V8E6_9GLOM</name>
<dbReference type="InterPro" id="IPR036875">
    <property type="entry name" value="Znf_CCHC_sf"/>
</dbReference>
<reference evidence="1 2" key="1">
    <citation type="submission" date="2018-06" db="EMBL/GenBank/DDBJ databases">
        <title>Comparative genomics reveals the genomic features of Rhizophagus irregularis, R. cerebriforme, R. diaphanum and Gigaspora rosea, and their symbiotic lifestyle signature.</title>
        <authorList>
            <person name="Morin E."/>
            <person name="San Clemente H."/>
            <person name="Chen E.C.H."/>
            <person name="De La Providencia I."/>
            <person name="Hainaut M."/>
            <person name="Kuo A."/>
            <person name="Kohler A."/>
            <person name="Murat C."/>
            <person name="Tang N."/>
            <person name="Roy S."/>
            <person name="Loubradou J."/>
            <person name="Henrissat B."/>
            <person name="Grigoriev I.V."/>
            <person name="Corradi N."/>
            <person name="Roux C."/>
            <person name="Martin F.M."/>
        </authorList>
    </citation>
    <scope>NUCLEOTIDE SEQUENCE [LARGE SCALE GENOMIC DNA]</scope>
    <source>
        <strain evidence="1 2">DAOM 194757</strain>
    </source>
</reference>
<keyword evidence="2" id="KW-1185">Reference proteome</keyword>
<evidence type="ECO:0008006" key="3">
    <source>
        <dbReference type="Google" id="ProtNLM"/>
    </source>
</evidence>
<protein>
    <recommendedName>
        <fullName evidence="3">CCHC-type domain-containing protein</fullName>
    </recommendedName>
</protein>